<evidence type="ECO:0000313" key="4">
    <source>
        <dbReference type="EMBL" id="XBV86107.1"/>
    </source>
</evidence>
<dbReference type="InterPro" id="IPR016181">
    <property type="entry name" value="Acyl_CoA_acyltransferase"/>
</dbReference>
<dbReference type="AlphaFoldDB" id="A0AAU7UBX8"/>
<dbReference type="PROSITE" id="PS51186">
    <property type="entry name" value="GNAT"/>
    <property type="match status" value="2"/>
</dbReference>
<dbReference type="KEGG" id="dsc:ABOD76_07340"/>
<evidence type="ECO:0000259" key="3">
    <source>
        <dbReference type="PROSITE" id="PS51186"/>
    </source>
</evidence>
<name>A0AAU7UBX8_9DEIO</name>
<feature type="domain" description="N-acetyltransferase" evidence="3">
    <location>
        <begin position="159"/>
        <end position="314"/>
    </location>
</feature>
<dbReference type="PANTHER" id="PTHR43877:SF6">
    <property type="entry name" value="GCN5-RELATED N-ACETYLTRANSFERASE"/>
    <property type="match status" value="1"/>
</dbReference>
<dbReference type="InterPro" id="IPR000182">
    <property type="entry name" value="GNAT_dom"/>
</dbReference>
<organism evidence="4">
    <name type="scientific">Deinococcus sonorensis KR-87</name>
    <dbReference type="NCBI Taxonomy" id="694439"/>
    <lineage>
        <taxon>Bacteria</taxon>
        <taxon>Thermotogati</taxon>
        <taxon>Deinococcota</taxon>
        <taxon>Deinococci</taxon>
        <taxon>Deinococcales</taxon>
        <taxon>Deinococcaceae</taxon>
        <taxon>Deinococcus</taxon>
    </lineage>
</organism>
<dbReference type="PANTHER" id="PTHR43877">
    <property type="entry name" value="AMINOALKYLPHOSPHONATE N-ACETYLTRANSFERASE-RELATED-RELATED"/>
    <property type="match status" value="1"/>
</dbReference>
<keyword evidence="1" id="KW-0808">Transferase</keyword>
<dbReference type="RefSeq" id="WP_350244158.1">
    <property type="nucleotide sequence ID" value="NZ_CP158299.1"/>
</dbReference>
<evidence type="ECO:0000256" key="2">
    <source>
        <dbReference type="ARBA" id="ARBA00023315"/>
    </source>
</evidence>
<dbReference type="InterPro" id="IPR050832">
    <property type="entry name" value="Bact_Acetyltransf"/>
</dbReference>
<evidence type="ECO:0000256" key="1">
    <source>
        <dbReference type="ARBA" id="ARBA00022679"/>
    </source>
</evidence>
<dbReference type="Pfam" id="PF00583">
    <property type="entry name" value="Acetyltransf_1"/>
    <property type="match status" value="2"/>
</dbReference>
<keyword evidence="2" id="KW-0012">Acyltransferase</keyword>
<gene>
    <name evidence="4" type="ORF">ABOD76_07340</name>
</gene>
<proteinExistence type="predicted"/>
<dbReference type="Gene3D" id="3.40.630.30">
    <property type="match status" value="1"/>
</dbReference>
<protein>
    <submittedName>
        <fullName evidence="4">GNAT family N-acetyltransferase</fullName>
    </submittedName>
</protein>
<reference evidence="4" key="1">
    <citation type="submission" date="2024-06" db="EMBL/GenBank/DDBJ databases">
        <title>Draft Genome Sequence of Deinococcus sonorensis Type Strain KR-87, a Biofilm Producing Representative of the Genus Deinococcus.</title>
        <authorList>
            <person name="Boren L.S."/>
            <person name="Grosso R.A."/>
            <person name="Hugenberg-Cox A.N."/>
            <person name="Hill J.T.E."/>
            <person name="Albert C.M."/>
            <person name="Tuohy J.M."/>
        </authorList>
    </citation>
    <scope>NUCLEOTIDE SEQUENCE</scope>
    <source>
        <strain evidence="4">KR-87</strain>
    </source>
</reference>
<dbReference type="EMBL" id="CP158299">
    <property type="protein sequence ID" value="XBV86107.1"/>
    <property type="molecule type" value="Genomic_DNA"/>
</dbReference>
<dbReference type="SUPFAM" id="SSF55729">
    <property type="entry name" value="Acyl-CoA N-acyltransferases (Nat)"/>
    <property type="match status" value="2"/>
</dbReference>
<dbReference type="GO" id="GO:0016747">
    <property type="term" value="F:acyltransferase activity, transferring groups other than amino-acyl groups"/>
    <property type="evidence" value="ECO:0007669"/>
    <property type="project" value="InterPro"/>
</dbReference>
<accession>A0AAU7UBX8</accession>
<feature type="domain" description="N-acetyltransferase" evidence="3">
    <location>
        <begin position="1"/>
        <end position="154"/>
    </location>
</feature>
<sequence length="314" mass="34712">MTVRPFVRGDAEAAARVYTRGRPGNPATAATLLAEDDRQRQAGATHARWVSEREGQIVGVAEWLEPLGARRPGSVWLELAVLPEQRGRGLGAALYDTLGTAMQPLNLRVLRAVASEANPVALRFAERRGFVEEQRFWDRTLDLAAWTDDAAPLPDLQCLTLPELPAAVPNWEAQLYHVYQQARQDLPRPEGEPFTPQTLEQFRHDWLQGAPVRPQDLMVAIREGVVLGFTALEDSGEPGEQVVAMTAVARAARGQGVALALKRASIGQARRSGVQRIRTSNHSQNLPMLRVNDRLGFTREPARLGLVRHERGDL</sequence>
<dbReference type="CDD" id="cd04301">
    <property type="entry name" value="NAT_SF"/>
    <property type="match status" value="2"/>
</dbReference>